<keyword evidence="3" id="KW-1185">Reference proteome</keyword>
<dbReference type="EMBL" id="LBMM01011714">
    <property type="protein sequence ID" value="KMQ86677.1"/>
    <property type="molecule type" value="Genomic_DNA"/>
</dbReference>
<organism evidence="2 3">
    <name type="scientific">Lasius niger</name>
    <name type="common">Black garden ant</name>
    <dbReference type="NCBI Taxonomy" id="67767"/>
    <lineage>
        <taxon>Eukaryota</taxon>
        <taxon>Metazoa</taxon>
        <taxon>Ecdysozoa</taxon>
        <taxon>Arthropoda</taxon>
        <taxon>Hexapoda</taxon>
        <taxon>Insecta</taxon>
        <taxon>Pterygota</taxon>
        <taxon>Neoptera</taxon>
        <taxon>Endopterygota</taxon>
        <taxon>Hymenoptera</taxon>
        <taxon>Apocrita</taxon>
        <taxon>Aculeata</taxon>
        <taxon>Formicoidea</taxon>
        <taxon>Formicidae</taxon>
        <taxon>Formicinae</taxon>
        <taxon>Lasius</taxon>
        <taxon>Lasius</taxon>
    </lineage>
</organism>
<comment type="caution">
    <text evidence="2">The sequence shown here is derived from an EMBL/GenBank/DDBJ whole genome shotgun (WGS) entry which is preliminary data.</text>
</comment>
<dbReference type="GO" id="GO:0003964">
    <property type="term" value="F:RNA-directed DNA polymerase activity"/>
    <property type="evidence" value="ECO:0007669"/>
    <property type="project" value="UniProtKB-KW"/>
</dbReference>
<dbReference type="PANTHER" id="PTHR37984">
    <property type="entry name" value="PROTEIN CBG26694"/>
    <property type="match status" value="1"/>
</dbReference>
<dbReference type="CDD" id="cd01647">
    <property type="entry name" value="RT_LTR"/>
    <property type="match status" value="1"/>
</dbReference>
<keyword evidence="2" id="KW-0695">RNA-directed DNA polymerase</keyword>
<accession>A0A0J7K8L4</accession>
<dbReference type="InterPro" id="IPR000477">
    <property type="entry name" value="RT_dom"/>
</dbReference>
<dbReference type="InterPro" id="IPR041577">
    <property type="entry name" value="RT_RNaseH_2"/>
</dbReference>
<dbReference type="FunFam" id="3.30.70.270:FF:000026">
    <property type="entry name" value="Transposon Ty3-G Gag-Pol polyprotein"/>
    <property type="match status" value="1"/>
</dbReference>
<reference evidence="2 3" key="1">
    <citation type="submission" date="2015-04" db="EMBL/GenBank/DDBJ databases">
        <title>Lasius niger genome sequencing.</title>
        <authorList>
            <person name="Konorov E.A."/>
            <person name="Nikitin M.A."/>
            <person name="Kirill M.V."/>
            <person name="Chang P."/>
        </authorList>
    </citation>
    <scope>NUCLEOTIDE SEQUENCE [LARGE SCALE GENOMIC DNA]</scope>
    <source>
        <tissue evidence="2">Whole</tissue>
    </source>
</reference>
<dbReference type="InterPro" id="IPR043128">
    <property type="entry name" value="Rev_trsase/Diguanyl_cyclase"/>
</dbReference>
<dbReference type="Proteomes" id="UP000036403">
    <property type="component" value="Unassembled WGS sequence"/>
</dbReference>
<gene>
    <name evidence="2" type="ORF">RF55_14282</name>
</gene>
<sequence>MADTSTQVSKGIYYITNVDTSAIRGKGTSLLGRNWFNALEISLTGIHHIQEKQEIREAVFAEGLGSYTGAPINIEINSDVKPIFLKSRAVPYAREKVDEELRRLETAGVLEAVQHSEWATPIVLVLKKDGHVRLCGDYRATVNKAIKTDTYPLPTVTELLAQLAGGKRFTKLDLSEAYLQLPVDEATSRILTINTTRGLFRVKRLPYGISSAPSVFQRVMDTVLAGLTGVGANLDDLLIAGESKEQLTDRENKAFERIFNTGLRLKKSKCILNTDAVEYLGYRVDAEGVHPVAEKVEAIHKAPAPKNKEELQAFLGLLNFYSCFLPHKATVLEPLHRLLDNKTKWIWTAMHDKEFRSAKKMVIASTVLTHYDPEKPLMLACDASPYGLGAVLSHVNSDGLERPIAFASFFFYEGGGNV</sequence>
<dbReference type="Gene3D" id="3.10.10.10">
    <property type="entry name" value="HIV Type 1 Reverse Transcriptase, subunit A, domain 1"/>
    <property type="match status" value="1"/>
</dbReference>
<feature type="domain" description="Reverse transcriptase" evidence="1">
    <location>
        <begin position="106"/>
        <end position="284"/>
    </location>
</feature>
<dbReference type="PANTHER" id="PTHR37984:SF12">
    <property type="entry name" value="RIBONUCLEASE H"/>
    <property type="match status" value="1"/>
</dbReference>
<keyword evidence="2" id="KW-0808">Transferase</keyword>
<dbReference type="Pfam" id="PF00078">
    <property type="entry name" value="RVT_1"/>
    <property type="match status" value="1"/>
</dbReference>
<dbReference type="InterPro" id="IPR050951">
    <property type="entry name" value="Retrovirus_Pol_polyprotein"/>
</dbReference>
<evidence type="ECO:0000313" key="2">
    <source>
        <dbReference type="EMBL" id="KMQ86677.1"/>
    </source>
</evidence>
<dbReference type="AlphaFoldDB" id="A0A0J7K8L4"/>
<dbReference type="InterPro" id="IPR043502">
    <property type="entry name" value="DNA/RNA_pol_sf"/>
</dbReference>
<dbReference type="Gene3D" id="3.30.70.270">
    <property type="match status" value="2"/>
</dbReference>
<evidence type="ECO:0000259" key="1">
    <source>
        <dbReference type="PROSITE" id="PS50878"/>
    </source>
</evidence>
<proteinExistence type="predicted"/>
<evidence type="ECO:0000313" key="3">
    <source>
        <dbReference type="Proteomes" id="UP000036403"/>
    </source>
</evidence>
<dbReference type="Pfam" id="PF17919">
    <property type="entry name" value="RT_RNaseH_2"/>
    <property type="match status" value="1"/>
</dbReference>
<dbReference type="STRING" id="67767.A0A0J7K8L4"/>
<protein>
    <submittedName>
        <fullName evidence="2">Reverse transcriptase family protein</fullName>
    </submittedName>
</protein>
<dbReference type="OrthoDB" id="7553913at2759"/>
<dbReference type="PROSITE" id="PS50878">
    <property type="entry name" value="RT_POL"/>
    <property type="match status" value="1"/>
</dbReference>
<dbReference type="SUPFAM" id="SSF56672">
    <property type="entry name" value="DNA/RNA polymerases"/>
    <property type="match status" value="1"/>
</dbReference>
<name>A0A0J7K8L4_LASNI</name>
<keyword evidence="2" id="KW-0548">Nucleotidyltransferase</keyword>
<dbReference type="PaxDb" id="67767-A0A0J7K8L4"/>